<gene>
    <name evidence="2" type="ORF">GT409_06160</name>
</gene>
<feature type="chain" id="PRO_5026652108" evidence="1">
    <location>
        <begin position="24"/>
        <end position="893"/>
    </location>
</feature>
<evidence type="ECO:0000256" key="1">
    <source>
        <dbReference type="SAM" id="SignalP"/>
    </source>
</evidence>
<dbReference type="EMBL" id="CP047593">
    <property type="protein sequence ID" value="QHI69044.1"/>
    <property type="molecule type" value="Genomic_DNA"/>
</dbReference>
<evidence type="ECO:0000313" key="2">
    <source>
        <dbReference type="EMBL" id="QHI69044.1"/>
    </source>
</evidence>
<organism evidence="2 3">
    <name type="scientific">Tichowtungia aerotolerans</name>
    <dbReference type="NCBI Taxonomy" id="2697043"/>
    <lineage>
        <taxon>Bacteria</taxon>
        <taxon>Pseudomonadati</taxon>
        <taxon>Kiritimatiellota</taxon>
        <taxon>Tichowtungiia</taxon>
        <taxon>Tichowtungiales</taxon>
        <taxon>Tichowtungiaceae</taxon>
        <taxon>Tichowtungia</taxon>
    </lineage>
</organism>
<proteinExistence type="predicted"/>
<evidence type="ECO:0000313" key="3">
    <source>
        <dbReference type="Proteomes" id="UP000464954"/>
    </source>
</evidence>
<keyword evidence="1" id="KW-0732">Signal</keyword>
<dbReference type="AlphaFoldDB" id="A0A6P1M925"/>
<dbReference type="Pfam" id="PF13385">
    <property type="entry name" value="Laminin_G_3"/>
    <property type="match status" value="1"/>
</dbReference>
<dbReference type="PANTHER" id="PTHR44103">
    <property type="entry name" value="PROPROTEIN CONVERTASE P"/>
    <property type="match status" value="1"/>
</dbReference>
<dbReference type="RefSeq" id="WP_160627971.1">
    <property type="nucleotide sequence ID" value="NZ_CP047593.1"/>
</dbReference>
<keyword evidence="3" id="KW-1185">Reference proteome</keyword>
<accession>A0A6P1M925</accession>
<dbReference type="Proteomes" id="UP000464954">
    <property type="component" value="Chromosome"/>
</dbReference>
<dbReference type="InterPro" id="IPR013320">
    <property type="entry name" value="ConA-like_dom_sf"/>
</dbReference>
<dbReference type="SUPFAM" id="SSF69318">
    <property type="entry name" value="Integrin alpha N-terminal domain"/>
    <property type="match status" value="2"/>
</dbReference>
<dbReference type="Gene3D" id="2.130.10.130">
    <property type="entry name" value="Integrin alpha, N-terminal"/>
    <property type="match status" value="1"/>
</dbReference>
<name>A0A6P1M925_9BACT</name>
<dbReference type="SUPFAM" id="SSF49899">
    <property type="entry name" value="Concanavalin A-like lectins/glucanases"/>
    <property type="match status" value="1"/>
</dbReference>
<dbReference type="PANTHER" id="PTHR44103:SF1">
    <property type="entry name" value="PROPROTEIN CONVERTASE P"/>
    <property type="match status" value="1"/>
</dbReference>
<dbReference type="Gene3D" id="2.60.120.200">
    <property type="match status" value="1"/>
</dbReference>
<protein>
    <submittedName>
        <fullName evidence="2">VCBS repeat-containing protein</fullName>
    </submittedName>
</protein>
<dbReference type="InterPro" id="IPR028994">
    <property type="entry name" value="Integrin_alpha_N"/>
</dbReference>
<sequence>MKHKQRSLLIAGTLLGLLAPTHASEYKELITGNNPIYYLTFDSQADSSAEFIDVNCVIPKENLQTNGNPPNKSASFNGLGAHIDLGSDLHTKLKGCHALSMEFWIYNAGLQHQKVLSLYSEDTVLLDFYLNYLQLYAAVRSQKKEAWSCATVPFHKANTWQHVVIIADFQNRSTRIYVDGTLRKDQEMTKWKNLQFDPGQATYHAAIGKMAKPTGKNPYLLGMLDEVAIYDHAIDTNPENILKRYQTGKPLNSKPLPPAPQERIIKYNNPELETAAGVGLGAWPLPMDFDLDGDNDLLVAVYDKPNNGLYLLENNGKPALTPPVRIGNNAKNVKIHNENGQSIVTTPGCVYPDFRNSLFKKPKKIDYTPDFPWQHFQQWTLIDLDNDGTEDLLISAMVDDMRREEGYRSNGTWAGGEQHGYIYFIKNFGTTEKPEYRNMGQLLSDGTPIDVYGWPTACYQDWDHDGDYDIICGEFLDKLHYFENISEGDEIKFAESRLLKYDGKAITIFGQMVWTTAIDWDQDDDIDLVVGEEDGTVSLLENTGTSLRGTPSFLPPQPIRQYAANLKAGVLATPNSVDWDADGDDDIICGDSNGRILFIENLSGGANPKWNVPQPLAANDIPIRIEAGYNGSIQGPCEAKWGYTVPLVTDWDMDGLPDILLNDIWGSVTWYKNIGTKTTPKLAAPKAVEVEWQGAPPKPAWNWWSPKGKEFVTQWRSSLQIADFSGDGLTDLIALDTEGYLSMYERKVIDNKVSLLPPKRIFYIQGISKFHWNGDPKPDETTDINAVAPLQINARDIGGSGRRKFVIVDWDLDGKLDLLTNSRTINFLKNVSQSKDKVVFKDMGCIISKQYTGHTTCPTVVYWQNDGVPDLLFGAEDGHFYFASNPYRNNTQR</sequence>
<reference evidence="2 3" key="1">
    <citation type="submission" date="2020-01" db="EMBL/GenBank/DDBJ databases">
        <title>Ponticoccus aerotolerans gen. nov., sp. nov., an anaerobic bacterium and proposal of Ponticoccusceae fam. nov., Ponticoccusles ord. nov. and Ponticoccuse classis nov. in the phylum Kiritimatiellaeota.</title>
        <authorList>
            <person name="Zhou L.Y."/>
            <person name="Du Z.J."/>
        </authorList>
    </citation>
    <scope>NUCLEOTIDE SEQUENCE [LARGE SCALE GENOMIC DNA]</scope>
    <source>
        <strain evidence="2 3">S-5007</strain>
    </source>
</reference>
<dbReference type="KEGG" id="taer:GT409_06160"/>
<feature type="signal peptide" evidence="1">
    <location>
        <begin position="1"/>
        <end position="23"/>
    </location>
</feature>